<reference evidence="2 3" key="1">
    <citation type="submission" date="2017-09" db="EMBL/GenBank/DDBJ databases">
        <title>Reassesment of A. cryaerophilus.</title>
        <authorList>
            <person name="Perez-Cataluna A."/>
            <person name="Collado L."/>
            <person name="Salgado O."/>
            <person name="Lefinanco V."/>
            <person name="Figueras M.J."/>
        </authorList>
    </citation>
    <scope>NUCLEOTIDE SEQUENCE [LARGE SCALE GENOMIC DNA]</scope>
    <source>
        <strain evidence="2 3">LMG 9861</strain>
    </source>
</reference>
<evidence type="ECO:0000256" key="1">
    <source>
        <dbReference type="SAM" id="Coils"/>
    </source>
</evidence>
<dbReference type="EMBL" id="NXGJ01000002">
    <property type="protein sequence ID" value="PRM88588.1"/>
    <property type="molecule type" value="Genomic_DNA"/>
</dbReference>
<dbReference type="AlphaFoldDB" id="A0A2S9SPS1"/>
<comment type="caution">
    <text evidence="2">The sequence shown here is derived from an EMBL/GenBank/DDBJ whole genome shotgun (WGS) entry which is preliminary data.</text>
</comment>
<proteinExistence type="predicted"/>
<name>A0A2S9SPS1_9BACT</name>
<evidence type="ECO:0000313" key="2">
    <source>
        <dbReference type="EMBL" id="PRM88588.1"/>
    </source>
</evidence>
<keyword evidence="1" id="KW-0175">Coiled coil</keyword>
<dbReference type="Proteomes" id="UP000239065">
    <property type="component" value="Unassembled WGS sequence"/>
</dbReference>
<protein>
    <submittedName>
        <fullName evidence="2">Uncharacterized protein</fullName>
    </submittedName>
</protein>
<evidence type="ECO:0000313" key="3">
    <source>
        <dbReference type="Proteomes" id="UP000239065"/>
    </source>
</evidence>
<accession>A0A2S9SPS1</accession>
<dbReference type="RefSeq" id="WP_105908611.1">
    <property type="nucleotide sequence ID" value="NZ_NXGJ01000002.1"/>
</dbReference>
<sequence length="136" mass="16167">MNYELLSRLAMQDSERLKSENLILVKKIVLLEQENKNLKDFNNIIEKERNAYKERMGQIKNEANGLIIEKNLLLDEIIILENKIKNLEEKLLAKEEEKEEIKHQREKIRIDEDGEVVKNKDQIRAKNISKSVEFYS</sequence>
<organism evidence="2 3">
    <name type="scientific">Aliarcobacter cryaerophilus</name>
    <dbReference type="NCBI Taxonomy" id="28198"/>
    <lineage>
        <taxon>Bacteria</taxon>
        <taxon>Pseudomonadati</taxon>
        <taxon>Campylobacterota</taxon>
        <taxon>Epsilonproteobacteria</taxon>
        <taxon>Campylobacterales</taxon>
        <taxon>Arcobacteraceae</taxon>
        <taxon>Aliarcobacter</taxon>
    </lineage>
</organism>
<gene>
    <name evidence="2" type="ORF">CJ669_02860</name>
</gene>
<feature type="coiled-coil region" evidence="1">
    <location>
        <begin position="28"/>
        <end position="111"/>
    </location>
</feature>